<dbReference type="InterPro" id="IPR003594">
    <property type="entry name" value="HATPase_dom"/>
</dbReference>
<comment type="catalytic activity">
    <reaction evidence="1">
        <text>ATP + protein L-histidine = ADP + protein N-phospho-L-histidine.</text>
        <dbReference type="EC" id="2.7.13.3"/>
    </reaction>
</comment>
<sequence length="429" mass="46263">MAILLRAKARATAEAEIRSGELLLAQQELEHANEVKSNILAMTSHEVRTPLNGIMGMAQVLLRAGLEPKEKRQVETILNSADMLLALLNDILDMSKIEAGKLDIQVETFALRDLVSDLADLWQAKANDKGVALQMQIAPDLPLHIVGDPGRIRQVLSNLISNAIKFSSHGAVRVSVCKDDTILKAPAVVFRVKDQGIGISEAHKSQLFEPFTQVETGATRTYGGTGLGLSICRHLVGLMGGQIDFVSRLGEGTDFWFALPLVDAEINVTGSDGDGKGAVLQDAPTARDEQASRARLLIAEDNETNRLVMREMLHGQGYDLVFAEDGAQALELVATQSFDLVLMDVHMPVMDGPMAVREIRALGTKKAQVPIIAITADAMEGDRHQLISGGMNDYISKPIDRIKLIGLIETFLAGSHGGKTTLKPMVGAG</sequence>
<dbReference type="PROSITE" id="PS50110">
    <property type="entry name" value="RESPONSE_REGULATORY"/>
    <property type="match status" value="1"/>
</dbReference>
<gene>
    <name evidence="8" type="ORF">JCM17844_01210</name>
</gene>
<dbReference type="Pfam" id="PF00072">
    <property type="entry name" value="Response_reg"/>
    <property type="match status" value="1"/>
</dbReference>
<dbReference type="InterPro" id="IPR003661">
    <property type="entry name" value="HisK_dim/P_dom"/>
</dbReference>
<dbReference type="Gene3D" id="1.10.287.130">
    <property type="match status" value="1"/>
</dbReference>
<comment type="caution">
    <text evidence="8">The sequence shown here is derived from an EMBL/GenBank/DDBJ whole genome shotgun (WGS) entry which is preliminary data.</text>
</comment>
<dbReference type="GO" id="GO:0000155">
    <property type="term" value="F:phosphorelay sensor kinase activity"/>
    <property type="evidence" value="ECO:0007669"/>
    <property type="project" value="InterPro"/>
</dbReference>
<dbReference type="RefSeq" id="WP_210431050.1">
    <property type="nucleotide sequence ID" value="NZ_BKCL01000001.1"/>
</dbReference>
<dbReference type="FunFam" id="3.30.565.10:FF:000010">
    <property type="entry name" value="Sensor histidine kinase RcsC"/>
    <property type="match status" value="1"/>
</dbReference>
<evidence type="ECO:0000256" key="3">
    <source>
        <dbReference type="ARBA" id="ARBA00022553"/>
    </source>
</evidence>
<evidence type="ECO:0000256" key="2">
    <source>
        <dbReference type="ARBA" id="ARBA00012438"/>
    </source>
</evidence>
<dbReference type="PANTHER" id="PTHR45339:SF1">
    <property type="entry name" value="HYBRID SIGNAL TRANSDUCTION HISTIDINE KINASE J"/>
    <property type="match status" value="1"/>
</dbReference>
<dbReference type="SUPFAM" id="SSF52172">
    <property type="entry name" value="CheY-like"/>
    <property type="match status" value="1"/>
</dbReference>
<dbReference type="SMART" id="SM00388">
    <property type="entry name" value="HisKA"/>
    <property type="match status" value="1"/>
</dbReference>
<dbReference type="CDD" id="cd16922">
    <property type="entry name" value="HATPase_EvgS-ArcB-TorS-like"/>
    <property type="match status" value="1"/>
</dbReference>
<feature type="domain" description="Histidine kinase" evidence="6">
    <location>
        <begin position="42"/>
        <end position="263"/>
    </location>
</feature>
<dbReference type="Gene3D" id="3.30.565.10">
    <property type="entry name" value="Histidine kinase-like ATPase, C-terminal domain"/>
    <property type="match status" value="1"/>
</dbReference>
<evidence type="ECO:0000259" key="7">
    <source>
        <dbReference type="PROSITE" id="PS50110"/>
    </source>
</evidence>
<dbReference type="EC" id="2.7.13.3" evidence="2"/>
<dbReference type="Pfam" id="PF02518">
    <property type="entry name" value="HATPase_c"/>
    <property type="match status" value="1"/>
</dbReference>
<dbReference type="InterPro" id="IPR036890">
    <property type="entry name" value="HATPase_C_sf"/>
</dbReference>
<feature type="modified residue" description="4-aspartylphosphate" evidence="5">
    <location>
        <position position="344"/>
    </location>
</feature>
<organism evidence="8 9">
    <name type="scientific">Iodidimonas gelatinilytica</name>
    <dbReference type="NCBI Taxonomy" id="1236966"/>
    <lineage>
        <taxon>Bacteria</taxon>
        <taxon>Pseudomonadati</taxon>
        <taxon>Pseudomonadota</taxon>
        <taxon>Alphaproteobacteria</taxon>
        <taxon>Iodidimonadales</taxon>
        <taxon>Iodidimonadaceae</taxon>
        <taxon>Iodidimonas</taxon>
    </lineage>
</organism>
<dbReference type="CDD" id="cd00082">
    <property type="entry name" value="HisKA"/>
    <property type="match status" value="1"/>
</dbReference>
<dbReference type="InterPro" id="IPR036097">
    <property type="entry name" value="HisK_dim/P_sf"/>
</dbReference>
<dbReference type="SUPFAM" id="SSF55874">
    <property type="entry name" value="ATPase domain of HSP90 chaperone/DNA topoisomerase II/histidine kinase"/>
    <property type="match status" value="1"/>
</dbReference>
<protein>
    <recommendedName>
        <fullName evidence="2">histidine kinase</fullName>
        <ecNumber evidence="2">2.7.13.3</ecNumber>
    </recommendedName>
</protein>
<dbReference type="InterPro" id="IPR001789">
    <property type="entry name" value="Sig_transdc_resp-reg_receiver"/>
</dbReference>
<dbReference type="Proteomes" id="UP000322084">
    <property type="component" value="Unassembled WGS sequence"/>
</dbReference>
<evidence type="ECO:0000256" key="5">
    <source>
        <dbReference type="PROSITE-ProRule" id="PRU00169"/>
    </source>
</evidence>
<dbReference type="PRINTS" id="PR00344">
    <property type="entry name" value="BCTRLSENSOR"/>
</dbReference>
<dbReference type="PROSITE" id="PS50109">
    <property type="entry name" value="HIS_KIN"/>
    <property type="match status" value="1"/>
</dbReference>
<dbReference type="PANTHER" id="PTHR45339">
    <property type="entry name" value="HYBRID SIGNAL TRANSDUCTION HISTIDINE KINASE J"/>
    <property type="match status" value="1"/>
</dbReference>
<dbReference type="InterPro" id="IPR011006">
    <property type="entry name" value="CheY-like_superfamily"/>
</dbReference>
<dbReference type="InterPro" id="IPR005467">
    <property type="entry name" value="His_kinase_dom"/>
</dbReference>
<dbReference type="SUPFAM" id="SSF47384">
    <property type="entry name" value="Homodimeric domain of signal transducing histidine kinase"/>
    <property type="match status" value="1"/>
</dbReference>
<dbReference type="Gene3D" id="3.40.50.2300">
    <property type="match status" value="1"/>
</dbReference>
<evidence type="ECO:0000313" key="9">
    <source>
        <dbReference type="Proteomes" id="UP000322084"/>
    </source>
</evidence>
<dbReference type="CDD" id="cd17546">
    <property type="entry name" value="REC_hyHK_CKI1_RcsC-like"/>
    <property type="match status" value="1"/>
</dbReference>
<evidence type="ECO:0000259" key="6">
    <source>
        <dbReference type="PROSITE" id="PS50109"/>
    </source>
</evidence>
<evidence type="ECO:0000313" key="8">
    <source>
        <dbReference type="EMBL" id="GEQ96484.1"/>
    </source>
</evidence>
<keyword evidence="4" id="KW-0902">Two-component regulatory system</keyword>
<name>A0A5A7MLE5_9PROT</name>
<keyword evidence="3 5" id="KW-0597">Phosphoprotein</keyword>
<evidence type="ECO:0000256" key="4">
    <source>
        <dbReference type="ARBA" id="ARBA00023012"/>
    </source>
</evidence>
<dbReference type="AlphaFoldDB" id="A0A5A7MLE5"/>
<dbReference type="SMART" id="SM00448">
    <property type="entry name" value="REC"/>
    <property type="match status" value="1"/>
</dbReference>
<dbReference type="SMART" id="SM00387">
    <property type="entry name" value="HATPase_c"/>
    <property type="match status" value="1"/>
</dbReference>
<reference evidence="8 9" key="1">
    <citation type="submission" date="2019-09" db="EMBL/GenBank/DDBJ databases">
        <title>NBRP : Genome information of microbial organism related human and environment.</title>
        <authorList>
            <person name="Hattori M."/>
            <person name="Oshima K."/>
            <person name="Inaba H."/>
            <person name="Suda W."/>
            <person name="Sakamoto M."/>
            <person name="Iino T."/>
            <person name="Kitahara M."/>
            <person name="Oshida Y."/>
            <person name="Iida T."/>
            <person name="Kudo T."/>
            <person name="Itoh T."/>
            <person name="Ohkuma M."/>
        </authorList>
    </citation>
    <scope>NUCLEOTIDE SEQUENCE [LARGE SCALE GENOMIC DNA]</scope>
    <source>
        <strain evidence="8 9">Hi-2</strain>
    </source>
</reference>
<proteinExistence type="predicted"/>
<dbReference type="Pfam" id="PF00512">
    <property type="entry name" value="HisKA"/>
    <property type="match status" value="1"/>
</dbReference>
<accession>A0A5A7MLE5</accession>
<dbReference type="InterPro" id="IPR004358">
    <property type="entry name" value="Sig_transdc_His_kin-like_C"/>
</dbReference>
<feature type="domain" description="Response regulatory" evidence="7">
    <location>
        <begin position="295"/>
        <end position="412"/>
    </location>
</feature>
<dbReference type="EMBL" id="BKCL01000001">
    <property type="protein sequence ID" value="GEQ96484.1"/>
    <property type="molecule type" value="Genomic_DNA"/>
</dbReference>
<evidence type="ECO:0000256" key="1">
    <source>
        <dbReference type="ARBA" id="ARBA00000085"/>
    </source>
</evidence>